<dbReference type="GO" id="GO:0047570">
    <property type="term" value="F:3-oxoadipate enol-lactonase activity"/>
    <property type="evidence" value="ECO:0007669"/>
    <property type="project" value="InterPro"/>
</dbReference>
<organism evidence="2 3">
    <name type="scientific">Trinickia symbiotica</name>
    <dbReference type="NCBI Taxonomy" id="863227"/>
    <lineage>
        <taxon>Bacteria</taxon>
        <taxon>Pseudomonadati</taxon>
        <taxon>Pseudomonadota</taxon>
        <taxon>Betaproteobacteria</taxon>
        <taxon>Burkholderiales</taxon>
        <taxon>Burkholderiaceae</taxon>
        <taxon>Trinickia</taxon>
    </lineage>
</organism>
<dbReference type="PANTHER" id="PTHR43433:SF5">
    <property type="entry name" value="AB HYDROLASE-1 DOMAIN-CONTAINING PROTEIN"/>
    <property type="match status" value="1"/>
</dbReference>
<dbReference type="STRING" id="863227.GCA_000373005_00795"/>
<proteinExistence type="predicted"/>
<dbReference type="InterPro" id="IPR050471">
    <property type="entry name" value="AB_hydrolase"/>
</dbReference>
<dbReference type="EMBL" id="PNYC01000001">
    <property type="protein sequence ID" value="PMS38704.1"/>
    <property type="molecule type" value="Genomic_DNA"/>
</dbReference>
<dbReference type="Pfam" id="PF00561">
    <property type="entry name" value="Abhydrolase_1"/>
    <property type="match status" value="1"/>
</dbReference>
<dbReference type="InterPro" id="IPR026968">
    <property type="entry name" value="PcaD/CatD"/>
</dbReference>
<dbReference type="GO" id="GO:0042952">
    <property type="term" value="P:beta-ketoadipate pathway"/>
    <property type="evidence" value="ECO:0007669"/>
    <property type="project" value="InterPro"/>
</dbReference>
<dbReference type="SUPFAM" id="SSF53474">
    <property type="entry name" value="alpha/beta-Hydrolases"/>
    <property type="match status" value="1"/>
</dbReference>
<gene>
    <name evidence="2" type="primary">pcaD</name>
    <name evidence="2" type="ORF">C0Z20_02290</name>
</gene>
<dbReference type="PANTHER" id="PTHR43433">
    <property type="entry name" value="HYDROLASE, ALPHA/BETA FOLD FAMILY PROTEIN"/>
    <property type="match status" value="1"/>
</dbReference>
<dbReference type="NCBIfam" id="TIGR02427">
    <property type="entry name" value="protocat_pcaD"/>
    <property type="match status" value="1"/>
</dbReference>
<dbReference type="AlphaFoldDB" id="A0A2N7XAP1"/>
<reference evidence="2 3" key="1">
    <citation type="submission" date="2018-01" db="EMBL/GenBank/DDBJ databases">
        <title>Whole genome analyses suggest that Burkholderia sensu lato contains two further novel genera in the rhizoxinica-symbiotica group Mycetohabitans gen. nov., and Trinickia gen. nov.: implications for the evolution of diazotrophy and nodulation in the Burkholderiaceae.</title>
        <authorList>
            <person name="Estrada-de los Santos P."/>
            <person name="Palmer M."/>
            <person name="Chavez-Ramirez B."/>
            <person name="Beukes C."/>
            <person name="Steenkamp E.T."/>
            <person name="Hirsch A.M."/>
            <person name="Manyaka P."/>
            <person name="Maluk M."/>
            <person name="Lafos M."/>
            <person name="Crook M."/>
            <person name="Gross E."/>
            <person name="Simon M.F."/>
            <person name="Bueno dos Reis Junior F."/>
            <person name="Poole P.S."/>
            <person name="Venter S.N."/>
            <person name="James E.K."/>
        </authorList>
    </citation>
    <scope>NUCLEOTIDE SEQUENCE [LARGE SCALE GENOMIC DNA]</scope>
    <source>
        <strain evidence="2 3">JPY 581</strain>
    </source>
</reference>
<dbReference type="Proteomes" id="UP000235777">
    <property type="component" value="Unassembled WGS sequence"/>
</dbReference>
<protein>
    <submittedName>
        <fullName evidence="2">3-oxoadipate enol-lactonase</fullName>
    </submittedName>
</protein>
<dbReference type="Gene3D" id="3.40.50.1820">
    <property type="entry name" value="alpha/beta hydrolase"/>
    <property type="match status" value="1"/>
</dbReference>
<evidence type="ECO:0000313" key="3">
    <source>
        <dbReference type="Proteomes" id="UP000235777"/>
    </source>
</evidence>
<dbReference type="InterPro" id="IPR000073">
    <property type="entry name" value="AB_hydrolase_1"/>
</dbReference>
<sequence length="252" mass="26931">MTTLHHELSGPAGAPVIVLSNSLGTTFEMWDPQVDALRAKFRVLRYDTRGHGRSAALPGSYTIDELGRDVIALLDSLDIERAHFVGISMGGLTGQWLGVHAGARIDKLVVSNTAARIGTTEGWRARADLVRKQGIADVADGAAGRWFTPRFIAAQPATVETLTARLRSLSPEGYAACCDALGDADLREDIARISCPTLVIAGAHDPVTTVDDARFIAARVRGARLAELDASHLSNIEAAEAFTEAVLRFFGD</sequence>
<dbReference type="GO" id="GO:0046503">
    <property type="term" value="P:glycerolipid catabolic process"/>
    <property type="evidence" value="ECO:0007669"/>
    <property type="project" value="TreeGrafter"/>
</dbReference>
<keyword evidence="3" id="KW-1185">Reference proteome</keyword>
<dbReference type="GO" id="GO:0004806">
    <property type="term" value="F:triacylglycerol lipase activity"/>
    <property type="evidence" value="ECO:0007669"/>
    <property type="project" value="TreeGrafter"/>
</dbReference>
<evidence type="ECO:0000259" key="1">
    <source>
        <dbReference type="Pfam" id="PF00561"/>
    </source>
</evidence>
<dbReference type="PRINTS" id="PR00111">
    <property type="entry name" value="ABHYDROLASE"/>
</dbReference>
<comment type="caution">
    <text evidence="2">The sequence shown here is derived from an EMBL/GenBank/DDBJ whole genome shotgun (WGS) entry which is preliminary data.</text>
</comment>
<dbReference type="InterPro" id="IPR029058">
    <property type="entry name" value="AB_hydrolase_fold"/>
</dbReference>
<feature type="domain" description="AB hydrolase-1" evidence="1">
    <location>
        <begin position="15"/>
        <end position="238"/>
    </location>
</feature>
<name>A0A2N7XAP1_9BURK</name>
<evidence type="ECO:0000313" key="2">
    <source>
        <dbReference type="EMBL" id="PMS38704.1"/>
    </source>
</evidence>
<dbReference type="OrthoDB" id="9793083at2"/>
<dbReference type="RefSeq" id="WP_018439323.1">
    <property type="nucleotide sequence ID" value="NZ_KB890165.1"/>
</dbReference>
<accession>A0A2N7XAP1</accession>